<dbReference type="EMBL" id="JACHXS010000002">
    <property type="protein sequence ID" value="MBB3220922.1"/>
    <property type="molecule type" value="Genomic_DNA"/>
</dbReference>
<dbReference type="GO" id="GO:1990189">
    <property type="term" value="F:protein N-terminal-serine acetyltransferase activity"/>
    <property type="evidence" value="ECO:0007669"/>
    <property type="project" value="TreeGrafter"/>
</dbReference>
<dbReference type="PANTHER" id="PTHR43441">
    <property type="entry name" value="RIBOSOMAL-PROTEIN-SERINE ACETYLTRANSFERASE"/>
    <property type="match status" value="1"/>
</dbReference>
<reference evidence="2 5" key="2">
    <citation type="submission" date="2020-08" db="EMBL/GenBank/DDBJ databases">
        <title>Genomic Encyclopedia of Type Strains, Phase III (KMG-III): the genomes of soil and plant-associated and newly described type strains.</title>
        <authorList>
            <person name="Whitman W."/>
        </authorList>
    </citation>
    <scope>NUCLEOTIDE SEQUENCE [LARGE SCALE GENOMIC DNA]</scope>
    <source>
        <strain evidence="2 5">CECT 7753</strain>
    </source>
</reference>
<dbReference type="PANTHER" id="PTHR43441:SF11">
    <property type="entry name" value="RIBOSOMAL-PROTEIN-SERINE ACETYLTRANSFERASE"/>
    <property type="match status" value="1"/>
</dbReference>
<name>A0A4P8HT01_9BURK</name>
<dbReference type="InterPro" id="IPR051908">
    <property type="entry name" value="Ribosomal_N-acetyltransferase"/>
</dbReference>
<evidence type="ECO:0000313" key="4">
    <source>
        <dbReference type="Proteomes" id="UP000298763"/>
    </source>
</evidence>
<evidence type="ECO:0000313" key="3">
    <source>
        <dbReference type="EMBL" id="QCP11624.1"/>
    </source>
</evidence>
<evidence type="ECO:0000259" key="1">
    <source>
        <dbReference type="PROSITE" id="PS51186"/>
    </source>
</evidence>
<reference evidence="3 4" key="1">
    <citation type="submission" date="2019-05" db="EMBL/GenBank/DDBJ databases">
        <title>Draft Genome Sequences of Six Type Strains of the Genus Massilia.</title>
        <authorList>
            <person name="Miess H."/>
            <person name="Frediansyhah A."/>
            <person name="Gross H."/>
        </authorList>
    </citation>
    <scope>NUCLEOTIDE SEQUENCE [LARGE SCALE GENOMIC DNA]</scope>
    <source>
        <strain evidence="3 4">DSMZ 26121</strain>
    </source>
</reference>
<dbReference type="Pfam" id="PF13302">
    <property type="entry name" value="Acetyltransf_3"/>
    <property type="match status" value="1"/>
</dbReference>
<feature type="domain" description="N-acetyltransferase" evidence="1">
    <location>
        <begin position="12"/>
        <end position="177"/>
    </location>
</feature>
<keyword evidence="2" id="KW-0808">Transferase</keyword>
<dbReference type="EMBL" id="CP040017">
    <property type="protein sequence ID" value="QCP11624.1"/>
    <property type="molecule type" value="Genomic_DNA"/>
</dbReference>
<dbReference type="Proteomes" id="UP000584325">
    <property type="component" value="Unassembled WGS sequence"/>
</dbReference>
<dbReference type="AlphaFoldDB" id="A0A4P8HT01"/>
<dbReference type="InterPro" id="IPR000182">
    <property type="entry name" value="GNAT_dom"/>
</dbReference>
<dbReference type="OrthoDB" id="9801656at2"/>
<dbReference type="PROSITE" id="PS51186">
    <property type="entry name" value="GNAT"/>
    <property type="match status" value="1"/>
</dbReference>
<accession>A0A4P8HT01</accession>
<dbReference type="SUPFAM" id="SSF55729">
    <property type="entry name" value="Acyl-CoA N-acyltransferases (Nat)"/>
    <property type="match status" value="1"/>
</dbReference>
<evidence type="ECO:0000313" key="2">
    <source>
        <dbReference type="EMBL" id="MBB3220922.1"/>
    </source>
</evidence>
<organism evidence="2 5">
    <name type="scientific">Pseudoduganella umbonata</name>
    <dbReference type="NCBI Taxonomy" id="864828"/>
    <lineage>
        <taxon>Bacteria</taxon>
        <taxon>Pseudomonadati</taxon>
        <taxon>Pseudomonadota</taxon>
        <taxon>Betaproteobacteria</taxon>
        <taxon>Burkholderiales</taxon>
        <taxon>Oxalobacteraceae</taxon>
        <taxon>Telluria group</taxon>
        <taxon>Pseudoduganella</taxon>
    </lineage>
</organism>
<dbReference type="GO" id="GO:0008999">
    <property type="term" value="F:protein-N-terminal-alanine acetyltransferase activity"/>
    <property type="evidence" value="ECO:0007669"/>
    <property type="project" value="TreeGrafter"/>
</dbReference>
<keyword evidence="4" id="KW-1185">Reference proteome</keyword>
<proteinExistence type="predicted"/>
<dbReference type="InterPro" id="IPR016181">
    <property type="entry name" value="Acyl_CoA_acyltransferase"/>
</dbReference>
<gene>
    <name evidence="3" type="ORF">FCL38_15255</name>
    <name evidence="2" type="ORF">FHS02_001721</name>
</gene>
<protein>
    <submittedName>
        <fullName evidence="3">GNAT family N-acetyltransferase</fullName>
    </submittedName>
    <submittedName>
        <fullName evidence="2">RimJ/RimL family protein N-acetyltransferase</fullName>
    </submittedName>
</protein>
<dbReference type="RefSeq" id="WP_137314471.1">
    <property type="nucleotide sequence ID" value="NZ_CP040017.1"/>
</dbReference>
<dbReference type="Gene3D" id="3.40.630.30">
    <property type="match status" value="1"/>
</dbReference>
<dbReference type="GO" id="GO:0005737">
    <property type="term" value="C:cytoplasm"/>
    <property type="evidence" value="ECO:0007669"/>
    <property type="project" value="TreeGrafter"/>
</dbReference>
<dbReference type="Proteomes" id="UP000298763">
    <property type="component" value="Chromosome"/>
</dbReference>
<evidence type="ECO:0000313" key="5">
    <source>
        <dbReference type="Proteomes" id="UP000584325"/>
    </source>
</evidence>
<sequence length="187" mass="21433">MDYHKTLTTERLTLRPPRPGDEADLQAIHGDPEVMRYFSEPAWTDPERPARQIAADAADFAAREQFRFAIVLNDTGRQIGNCGLCRLHWPNRRGEVGYALNRAYWGKGYMNEALHALLRFAFVDLDMHRLEADIDPRNTASTGALERLGFQREGLLRERWIVGGEICDSVLYGLLRREWAAHPGENR</sequence>